<evidence type="ECO:0000313" key="7">
    <source>
        <dbReference type="EMBL" id="MBX06979.1"/>
    </source>
</evidence>
<sequence length="265" mass="30136">MQLVPNDSQKEDIAESEPILCQSSNLQQSSSSSSTSSSSSSSCEITTLGRDRDVLQDDLQSIHIDETSHLVNSDQLQCRICLDSGGEDIIAPCQCRGTQKYVHRSCLDNWRSTKEGFAFAHCTECRALFVLRANVPPDRWWLRLKFQFLVARDHALIFVVVQLIVASLGVLVYKFYGEELREMFGYEEHPYGFYTMAVLAIILVGLLYGFFIAIICGQRINERHYHVLAKQELTKEYVVEDREASKNVPELDASHITELRMLGLY</sequence>
<keyword evidence="5" id="KW-0812">Transmembrane</keyword>
<keyword evidence="5" id="KW-0472">Membrane</keyword>
<dbReference type="InterPro" id="IPR011016">
    <property type="entry name" value="Znf_RING-CH"/>
</dbReference>
<dbReference type="GO" id="GO:0008270">
    <property type="term" value="F:zinc ion binding"/>
    <property type="evidence" value="ECO:0007669"/>
    <property type="project" value="UniProtKB-KW"/>
</dbReference>
<evidence type="ECO:0000256" key="1">
    <source>
        <dbReference type="ARBA" id="ARBA00022723"/>
    </source>
</evidence>
<protein>
    <submittedName>
        <fullName evidence="7">Membrane associated ring finger 1 8</fullName>
    </submittedName>
</protein>
<dbReference type="PANTHER" id="PTHR46347">
    <property type="entry name" value="RING/FYVE/PHD ZINC FINGER SUPERFAMILY PROTEIN"/>
    <property type="match status" value="1"/>
</dbReference>
<dbReference type="InterPro" id="IPR013083">
    <property type="entry name" value="Znf_RING/FYVE/PHD"/>
</dbReference>
<dbReference type="Pfam" id="PF12906">
    <property type="entry name" value="RINGv"/>
    <property type="match status" value="1"/>
</dbReference>
<evidence type="ECO:0000256" key="2">
    <source>
        <dbReference type="ARBA" id="ARBA00022771"/>
    </source>
</evidence>
<feature type="domain" description="RING-CH-type" evidence="6">
    <location>
        <begin position="70"/>
        <end position="132"/>
    </location>
</feature>
<dbReference type="CDD" id="cd16495">
    <property type="entry name" value="RING_CH-C4HC3_MARCH"/>
    <property type="match status" value="1"/>
</dbReference>
<evidence type="ECO:0000259" key="6">
    <source>
        <dbReference type="PROSITE" id="PS51292"/>
    </source>
</evidence>
<evidence type="ECO:0000256" key="3">
    <source>
        <dbReference type="ARBA" id="ARBA00022833"/>
    </source>
</evidence>
<dbReference type="AlphaFoldDB" id="A0A2P2KMN9"/>
<feature type="transmembrane region" description="Helical" evidence="5">
    <location>
        <begin position="193"/>
        <end position="216"/>
    </location>
</feature>
<accession>A0A2P2KMN9</accession>
<dbReference type="PANTHER" id="PTHR46347:SF2">
    <property type="entry name" value="OS02G0132300 PROTEIN"/>
    <property type="match status" value="1"/>
</dbReference>
<dbReference type="PROSITE" id="PS51292">
    <property type="entry name" value="ZF_RING_CH"/>
    <property type="match status" value="1"/>
</dbReference>
<keyword evidence="3" id="KW-0862">Zinc</keyword>
<dbReference type="SUPFAM" id="SSF57850">
    <property type="entry name" value="RING/U-box"/>
    <property type="match status" value="1"/>
</dbReference>
<keyword evidence="1" id="KW-0479">Metal-binding</keyword>
<feature type="compositionally biased region" description="Low complexity" evidence="4">
    <location>
        <begin position="22"/>
        <end position="42"/>
    </location>
</feature>
<organism evidence="7">
    <name type="scientific">Rhizophora mucronata</name>
    <name type="common">Asiatic mangrove</name>
    <dbReference type="NCBI Taxonomy" id="61149"/>
    <lineage>
        <taxon>Eukaryota</taxon>
        <taxon>Viridiplantae</taxon>
        <taxon>Streptophyta</taxon>
        <taxon>Embryophyta</taxon>
        <taxon>Tracheophyta</taxon>
        <taxon>Spermatophyta</taxon>
        <taxon>Magnoliopsida</taxon>
        <taxon>eudicotyledons</taxon>
        <taxon>Gunneridae</taxon>
        <taxon>Pentapetalae</taxon>
        <taxon>rosids</taxon>
        <taxon>fabids</taxon>
        <taxon>Malpighiales</taxon>
        <taxon>Rhizophoraceae</taxon>
        <taxon>Rhizophora</taxon>
    </lineage>
</organism>
<dbReference type="Gene3D" id="3.30.40.10">
    <property type="entry name" value="Zinc/RING finger domain, C3HC4 (zinc finger)"/>
    <property type="match status" value="1"/>
</dbReference>
<name>A0A2P2KMN9_RHIMU</name>
<keyword evidence="5" id="KW-1133">Transmembrane helix</keyword>
<keyword evidence="2" id="KW-0863">Zinc-finger</keyword>
<proteinExistence type="predicted"/>
<feature type="transmembrane region" description="Helical" evidence="5">
    <location>
        <begin position="155"/>
        <end position="173"/>
    </location>
</feature>
<dbReference type="EMBL" id="GGEC01026495">
    <property type="protein sequence ID" value="MBX06979.1"/>
    <property type="molecule type" value="Transcribed_RNA"/>
</dbReference>
<feature type="region of interest" description="Disordered" evidence="4">
    <location>
        <begin position="1"/>
        <end position="44"/>
    </location>
</feature>
<dbReference type="SMART" id="SM00744">
    <property type="entry name" value="RINGv"/>
    <property type="match status" value="1"/>
</dbReference>
<evidence type="ECO:0000256" key="4">
    <source>
        <dbReference type="SAM" id="MobiDB-lite"/>
    </source>
</evidence>
<evidence type="ECO:0000256" key="5">
    <source>
        <dbReference type="SAM" id="Phobius"/>
    </source>
</evidence>
<reference evidence="7" key="1">
    <citation type="submission" date="2018-02" db="EMBL/GenBank/DDBJ databases">
        <title>Rhizophora mucronata_Transcriptome.</title>
        <authorList>
            <person name="Meera S.P."/>
            <person name="Sreeshan A."/>
            <person name="Augustine A."/>
        </authorList>
    </citation>
    <scope>NUCLEOTIDE SEQUENCE</scope>
    <source>
        <tissue evidence="7">Leaf</tissue>
    </source>
</reference>